<accession>A0A8E2F3C3</accession>
<organism evidence="2 3">
    <name type="scientific">Glonium stellatum</name>
    <dbReference type="NCBI Taxonomy" id="574774"/>
    <lineage>
        <taxon>Eukaryota</taxon>
        <taxon>Fungi</taxon>
        <taxon>Dikarya</taxon>
        <taxon>Ascomycota</taxon>
        <taxon>Pezizomycotina</taxon>
        <taxon>Dothideomycetes</taxon>
        <taxon>Pleosporomycetidae</taxon>
        <taxon>Gloniales</taxon>
        <taxon>Gloniaceae</taxon>
        <taxon>Glonium</taxon>
    </lineage>
</organism>
<proteinExistence type="predicted"/>
<evidence type="ECO:0000313" key="2">
    <source>
        <dbReference type="EMBL" id="OCL09178.1"/>
    </source>
</evidence>
<name>A0A8E2F3C3_9PEZI</name>
<sequence length="110" mass="11852">MSSADDHYEQRNDFAGDAPTGNVSDNDYASRTDQSQIPVQKDDAPVENPIDPATADSDETLVRDENEAIDQSNIIESHTRGATKKAGTYTEPGDEEGLPGPDDGTSTVRR</sequence>
<dbReference type="OrthoDB" id="4357148at2759"/>
<keyword evidence="3" id="KW-1185">Reference proteome</keyword>
<feature type="compositionally biased region" description="Basic and acidic residues" evidence="1">
    <location>
        <begin position="1"/>
        <end position="14"/>
    </location>
</feature>
<evidence type="ECO:0000313" key="3">
    <source>
        <dbReference type="Proteomes" id="UP000250140"/>
    </source>
</evidence>
<reference evidence="2 3" key="1">
    <citation type="journal article" date="2016" name="Nat. Commun.">
        <title>Ectomycorrhizal ecology is imprinted in the genome of the dominant symbiotic fungus Cenococcum geophilum.</title>
        <authorList>
            <consortium name="DOE Joint Genome Institute"/>
            <person name="Peter M."/>
            <person name="Kohler A."/>
            <person name="Ohm R.A."/>
            <person name="Kuo A."/>
            <person name="Krutzmann J."/>
            <person name="Morin E."/>
            <person name="Arend M."/>
            <person name="Barry K.W."/>
            <person name="Binder M."/>
            <person name="Choi C."/>
            <person name="Clum A."/>
            <person name="Copeland A."/>
            <person name="Grisel N."/>
            <person name="Haridas S."/>
            <person name="Kipfer T."/>
            <person name="LaButti K."/>
            <person name="Lindquist E."/>
            <person name="Lipzen A."/>
            <person name="Maire R."/>
            <person name="Meier B."/>
            <person name="Mihaltcheva S."/>
            <person name="Molinier V."/>
            <person name="Murat C."/>
            <person name="Poggeler S."/>
            <person name="Quandt C.A."/>
            <person name="Sperisen C."/>
            <person name="Tritt A."/>
            <person name="Tisserant E."/>
            <person name="Crous P.W."/>
            <person name="Henrissat B."/>
            <person name="Nehls U."/>
            <person name="Egli S."/>
            <person name="Spatafora J.W."/>
            <person name="Grigoriev I.V."/>
            <person name="Martin F.M."/>
        </authorList>
    </citation>
    <scope>NUCLEOTIDE SEQUENCE [LARGE SCALE GENOMIC DNA]</scope>
    <source>
        <strain evidence="2 3">CBS 207.34</strain>
    </source>
</reference>
<gene>
    <name evidence="2" type="ORF">AOQ84DRAFT_388365</name>
</gene>
<feature type="region of interest" description="Disordered" evidence="1">
    <location>
        <begin position="1"/>
        <end position="110"/>
    </location>
</feature>
<dbReference type="AlphaFoldDB" id="A0A8E2F3C3"/>
<feature type="compositionally biased region" description="Polar residues" evidence="1">
    <location>
        <begin position="21"/>
        <end position="38"/>
    </location>
</feature>
<evidence type="ECO:0000256" key="1">
    <source>
        <dbReference type="SAM" id="MobiDB-lite"/>
    </source>
</evidence>
<dbReference type="Proteomes" id="UP000250140">
    <property type="component" value="Unassembled WGS sequence"/>
</dbReference>
<dbReference type="EMBL" id="KV749493">
    <property type="protein sequence ID" value="OCL09178.1"/>
    <property type="molecule type" value="Genomic_DNA"/>
</dbReference>
<evidence type="ECO:0008006" key="4">
    <source>
        <dbReference type="Google" id="ProtNLM"/>
    </source>
</evidence>
<protein>
    <recommendedName>
        <fullName evidence="4">Histone chaperone domain-containing protein</fullName>
    </recommendedName>
</protein>